<geneLocation type="plasmid" evidence="5 6">
    <name>pHP-187</name>
</geneLocation>
<evidence type="ECO:0000256" key="2">
    <source>
        <dbReference type="ARBA" id="ARBA00023125"/>
    </source>
</evidence>
<evidence type="ECO:0000313" key="6">
    <source>
        <dbReference type="Proteomes" id="UP000007077"/>
    </source>
</evidence>
<reference evidence="5 6" key="1">
    <citation type="journal article" date="2010" name="Stand. Genomic Sci.">
        <title>Complete genome sequence of Marinobacter adhaerens type strain (HP15), a diatom-interacting marine microorganism.</title>
        <authorList>
            <person name="Gardes A."/>
            <person name="Kaeppel E."/>
            <person name="Shehzad A."/>
            <person name="Seebah S."/>
            <person name="Teeling H."/>
            <person name="Yarza P."/>
            <person name="Glockner F.O."/>
            <person name="Grossart H.P."/>
            <person name="Ullrich M.S."/>
        </authorList>
    </citation>
    <scope>NUCLEOTIDE SEQUENCE [LARGE SCALE GENOMIC DNA]</scope>
    <source>
        <strain evidence="6">DSM 23420 / HP15</strain>
        <plasmid evidence="6">Plasmid pHP-187</plasmid>
    </source>
</reference>
<keyword evidence="5" id="KW-0614">Plasmid</keyword>
<feature type="domain" description="HTH araC/xylS-type" evidence="4">
    <location>
        <begin position="174"/>
        <end position="273"/>
    </location>
</feature>
<name>E4PRZ4_MARAH</name>
<dbReference type="InterPro" id="IPR018060">
    <property type="entry name" value="HTH_AraC"/>
</dbReference>
<gene>
    <name evidence="5" type="ordered locus">HP15_p187g32</name>
</gene>
<sequence>MLESGSSAGIESSIRKDFSHRERAGTQIMPGNYPPILLVGSNSQIFIGPLGRGRRHIHGANVALVALEKPLMVKMGANLHWTEYESTLIPAGTAHELDPQGGWCAVVYSDIYAPRWQAMQPCPGQLPLKCLTAYRKLRGSLQRLIQAQTFDVGLQKELSNALEKSLGTAPKTFNRMQQALRGYLQDHSELDLDAFASHVNLSPSRVQHLLMRELGLSYKRLQHWTRFQSAMGDLENMRSLTEMALELGFSDSSHFSNTFRTTFGISAREAGITGNDLRLWPFPG</sequence>
<protein>
    <submittedName>
        <fullName evidence="5">Helix-turn-helix-domain containing protein AraC-type</fullName>
    </submittedName>
</protein>
<evidence type="ECO:0000259" key="4">
    <source>
        <dbReference type="PROSITE" id="PS01124"/>
    </source>
</evidence>
<dbReference type="HOGENOM" id="CLU_073078_0_1_6"/>
<dbReference type="PANTHER" id="PTHR43280:SF2">
    <property type="entry name" value="HTH-TYPE TRANSCRIPTIONAL REGULATOR EXSA"/>
    <property type="match status" value="1"/>
</dbReference>
<dbReference type="GO" id="GO:0003700">
    <property type="term" value="F:DNA-binding transcription factor activity"/>
    <property type="evidence" value="ECO:0007669"/>
    <property type="project" value="InterPro"/>
</dbReference>
<dbReference type="AlphaFoldDB" id="E4PRZ4"/>
<evidence type="ECO:0000256" key="3">
    <source>
        <dbReference type="ARBA" id="ARBA00023163"/>
    </source>
</evidence>
<dbReference type="InterPro" id="IPR009057">
    <property type="entry name" value="Homeodomain-like_sf"/>
</dbReference>
<accession>E4PRZ4</accession>
<dbReference type="Gene3D" id="1.10.10.60">
    <property type="entry name" value="Homeodomain-like"/>
    <property type="match status" value="1"/>
</dbReference>
<dbReference type="KEGG" id="mad:HP15_p187g32"/>
<reference evidence="6" key="2">
    <citation type="submission" date="2010-02" db="EMBL/GenBank/DDBJ databases">
        <title>Complete genome sequence of Marinobacter adhaerens type strain (HP15).</title>
        <authorList>
            <person name="Gaerdes A.A.M."/>
            <person name="Kaeppel E."/>
            <person name="Shezad A."/>
            <person name="Seebah S."/>
            <person name="Teeling H."/>
            <person name="Yarza P."/>
            <person name="Gloeckner F.O."/>
            <person name="Ullrich M.S."/>
        </authorList>
    </citation>
    <scope>NUCLEOTIDE SEQUENCE [LARGE SCALE GENOMIC DNA]</scope>
    <source>
        <strain evidence="6">DSM 23420 / HP15</strain>
        <plasmid evidence="6">Plasmid pHP-187</plasmid>
    </source>
</reference>
<dbReference type="PROSITE" id="PS01124">
    <property type="entry name" value="HTH_ARAC_FAMILY_2"/>
    <property type="match status" value="1"/>
</dbReference>
<organism evidence="5 6">
    <name type="scientific">Marinobacter adhaerens (strain DSM 23420 / HP15)</name>
    <dbReference type="NCBI Taxonomy" id="225937"/>
    <lineage>
        <taxon>Bacteria</taxon>
        <taxon>Pseudomonadati</taxon>
        <taxon>Pseudomonadota</taxon>
        <taxon>Gammaproteobacteria</taxon>
        <taxon>Pseudomonadales</taxon>
        <taxon>Marinobacteraceae</taxon>
        <taxon>Marinobacter</taxon>
    </lineage>
</organism>
<dbReference type="GO" id="GO:0043565">
    <property type="term" value="F:sequence-specific DNA binding"/>
    <property type="evidence" value="ECO:0007669"/>
    <property type="project" value="InterPro"/>
</dbReference>
<dbReference type="PANTHER" id="PTHR43280">
    <property type="entry name" value="ARAC-FAMILY TRANSCRIPTIONAL REGULATOR"/>
    <property type="match status" value="1"/>
</dbReference>
<dbReference type="Pfam" id="PF12833">
    <property type="entry name" value="HTH_18"/>
    <property type="match status" value="1"/>
</dbReference>
<proteinExistence type="predicted"/>
<evidence type="ECO:0000313" key="5">
    <source>
        <dbReference type="EMBL" id="ADQ00029.1"/>
    </source>
</evidence>
<dbReference type="Proteomes" id="UP000007077">
    <property type="component" value="Plasmid pHP-187"/>
</dbReference>
<dbReference type="SUPFAM" id="SSF46689">
    <property type="entry name" value="Homeodomain-like"/>
    <property type="match status" value="1"/>
</dbReference>
<keyword evidence="3" id="KW-0804">Transcription</keyword>
<dbReference type="SMART" id="SM00342">
    <property type="entry name" value="HTH_ARAC"/>
    <property type="match status" value="1"/>
</dbReference>
<keyword evidence="1" id="KW-0805">Transcription regulation</keyword>
<evidence type="ECO:0000256" key="1">
    <source>
        <dbReference type="ARBA" id="ARBA00023015"/>
    </source>
</evidence>
<keyword evidence="2" id="KW-0238">DNA-binding</keyword>
<dbReference type="EMBL" id="CP001980">
    <property type="protein sequence ID" value="ADQ00029.1"/>
    <property type="molecule type" value="Genomic_DNA"/>
</dbReference>